<feature type="non-terminal residue" evidence="1">
    <location>
        <position position="1"/>
    </location>
</feature>
<dbReference type="Proteomes" id="UP000789366">
    <property type="component" value="Unassembled WGS sequence"/>
</dbReference>
<proteinExistence type="predicted"/>
<evidence type="ECO:0000313" key="1">
    <source>
        <dbReference type="EMBL" id="CAG8749267.1"/>
    </source>
</evidence>
<feature type="non-terminal residue" evidence="1">
    <location>
        <position position="310"/>
    </location>
</feature>
<sequence>PNDDLISKSKAEFSGKSRKNVLTKSLEKFPIFFIHITCPTENYDISLDPAKNIIEFENWPKILDLLSGLVTQFLLCHGFLTQDIVTSNVKNFTDSTNNHKKSRIRPGHNFPLSFEDITHIKSGGKKQYVFRDEELKAGLSIPKNMEDSENILATSKKTVKIRENEYTKWTEPQNCTKARIDRSRLRTSNYKNTTGGSHATPWAKNALEKWVNPVFQSYEAPIPLLRHISTCNKQSSVKSSFFPCNNFAQSCFVEHRFSKKDFAQAQVIGQADDKFIVCKLSYSRVVESDNKNCTQQQILVLVDQHAADER</sequence>
<keyword evidence="2" id="KW-1185">Reference proteome</keyword>
<name>A0ACA9QKG3_9GLOM</name>
<gene>
    <name evidence="1" type="ORF">SPELUC_LOCUS14370</name>
</gene>
<comment type="caution">
    <text evidence="1">The sequence shown here is derived from an EMBL/GenBank/DDBJ whole genome shotgun (WGS) entry which is preliminary data.</text>
</comment>
<protein>
    <submittedName>
        <fullName evidence="1">3543_t:CDS:1</fullName>
    </submittedName>
</protein>
<dbReference type="EMBL" id="CAJVPW010041924">
    <property type="protein sequence ID" value="CAG8749267.1"/>
    <property type="molecule type" value="Genomic_DNA"/>
</dbReference>
<organism evidence="1 2">
    <name type="scientific">Cetraspora pellucida</name>
    <dbReference type="NCBI Taxonomy" id="1433469"/>
    <lineage>
        <taxon>Eukaryota</taxon>
        <taxon>Fungi</taxon>
        <taxon>Fungi incertae sedis</taxon>
        <taxon>Mucoromycota</taxon>
        <taxon>Glomeromycotina</taxon>
        <taxon>Glomeromycetes</taxon>
        <taxon>Diversisporales</taxon>
        <taxon>Gigasporaceae</taxon>
        <taxon>Cetraspora</taxon>
    </lineage>
</organism>
<evidence type="ECO:0000313" key="2">
    <source>
        <dbReference type="Proteomes" id="UP000789366"/>
    </source>
</evidence>
<reference evidence="1" key="1">
    <citation type="submission" date="2021-06" db="EMBL/GenBank/DDBJ databases">
        <authorList>
            <person name="Kallberg Y."/>
            <person name="Tangrot J."/>
            <person name="Rosling A."/>
        </authorList>
    </citation>
    <scope>NUCLEOTIDE SEQUENCE</scope>
    <source>
        <strain evidence="1">28 12/20/2015</strain>
    </source>
</reference>
<accession>A0ACA9QKG3</accession>